<evidence type="ECO:0000256" key="4">
    <source>
        <dbReference type="ARBA" id="ARBA00022989"/>
    </source>
</evidence>
<reference evidence="8 9" key="1">
    <citation type="journal article" date="2023" name="Sci. Data">
        <title>Genome assembly of the Korean intertidal mud-creeper Batillaria attramentaria.</title>
        <authorList>
            <person name="Patra A.K."/>
            <person name="Ho P.T."/>
            <person name="Jun S."/>
            <person name="Lee S.J."/>
            <person name="Kim Y."/>
            <person name="Won Y.J."/>
        </authorList>
    </citation>
    <scope>NUCLEOTIDE SEQUENCE [LARGE SCALE GENOMIC DNA]</scope>
    <source>
        <strain evidence="8">Wonlab-2016</strain>
    </source>
</reference>
<evidence type="ECO:0000256" key="6">
    <source>
        <dbReference type="SAM" id="Phobius"/>
    </source>
</evidence>
<protein>
    <recommendedName>
        <fullName evidence="7">Major facilitator superfamily associated domain-containing protein</fullName>
    </recommendedName>
</protein>
<keyword evidence="3 6" id="KW-0812">Transmembrane</keyword>
<sequence length="122" mass="13346">MDDLPDERVVSKEGGCHVNSKLLPLKGFYFAFLAAVGSLLPFIPIYMGSLGLTPSEVGILYGVMPFVGFFIRPVVGAVADRWSKHKLILMVCSLLTGVFYLLILTIPARVHPSLVVHTQLDC</sequence>
<name>A0ABD0K7J8_9CAEN</name>
<dbReference type="AlphaFoldDB" id="A0ABD0K7J8"/>
<evidence type="ECO:0000259" key="7">
    <source>
        <dbReference type="Pfam" id="PF12832"/>
    </source>
</evidence>
<evidence type="ECO:0000313" key="8">
    <source>
        <dbReference type="EMBL" id="KAK7482933.1"/>
    </source>
</evidence>
<keyword evidence="9" id="KW-1185">Reference proteome</keyword>
<comment type="similarity">
    <text evidence="2">Belongs to the major facilitator superfamily. MFSD6 family.</text>
</comment>
<evidence type="ECO:0000256" key="2">
    <source>
        <dbReference type="ARBA" id="ARBA00005241"/>
    </source>
</evidence>
<dbReference type="EMBL" id="JACVVK020000236">
    <property type="protein sequence ID" value="KAK7482933.1"/>
    <property type="molecule type" value="Genomic_DNA"/>
</dbReference>
<feature type="domain" description="Major facilitator superfamily associated" evidence="7">
    <location>
        <begin position="23"/>
        <end position="109"/>
    </location>
</feature>
<dbReference type="PANTHER" id="PTHR16172:SF41">
    <property type="entry name" value="MAJOR FACILITATOR SUPERFAMILY DOMAIN-CONTAINING PROTEIN 6-LIKE"/>
    <property type="match status" value="1"/>
</dbReference>
<keyword evidence="5 6" id="KW-0472">Membrane</keyword>
<dbReference type="Proteomes" id="UP001519460">
    <property type="component" value="Unassembled WGS sequence"/>
</dbReference>
<dbReference type="Gene3D" id="1.20.1250.20">
    <property type="entry name" value="MFS general substrate transporter like domains"/>
    <property type="match status" value="1"/>
</dbReference>
<dbReference type="PANTHER" id="PTHR16172">
    <property type="entry name" value="MAJOR FACILITATOR SUPERFAMILY DOMAIN-CONTAINING PROTEIN 6-LIKE"/>
    <property type="match status" value="1"/>
</dbReference>
<keyword evidence="4 6" id="KW-1133">Transmembrane helix</keyword>
<comment type="caution">
    <text evidence="8">The sequence shown here is derived from an EMBL/GenBank/DDBJ whole genome shotgun (WGS) entry which is preliminary data.</text>
</comment>
<dbReference type="InterPro" id="IPR051717">
    <property type="entry name" value="MFS_MFSD6"/>
</dbReference>
<proteinExistence type="inferred from homology"/>
<dbReference type="InterPro" id="IPR024989">
    <property type="entry name" value="MFS_assoc_dom"/>
</dbReference>
<comment type="subcellular location">
    <subcellularLocation>
        <location evidence="1">Membrane</location>
        <topology evidence="1">Multi-pass membrane protein</topology>
    </subcellularLocation>
</comment>
<evidence type="ECO:0000256" key="5">
    <source>
        <dbReference type="ARBA" id="ARBA00023136"/>
    </source>
</evidence>
<accession>A0ABD0K7J8</accession>
<dbReference type="InterPro" id="IPR036259">
    <property type="entry name" value="MFS_trans_sf"/>
</dbReference>
<evidence type="ECO:0000256" key="1">
    <source>
        <dbReference type="ARBA" id="ARBA00004141"/>
    </source>
</evidence>
<feature type="transmembrane region" description="Helical" evidence="6">
    <location>
        <begin position="58"/>
        <end position="75"/>
    </location>
</feature>
<feature type="transmembrane region" description="Helical" evidence="6">
    <location>
        <begin position="27"/>
        <end position="46"/>
    </location>
</feature>
<evidence type="ECO:0000313" key="9">
    <source>
        <dbReference type="Proteomes" id="UP001519460"/>
    </source>
</evidence>
<dbReference type="SUPFAM" id="SSF103473">
    <property type="entry name" value="MFS general substrate transporter"/>
    <property type="match status" value="1"/>
</dbReference>
<gene>
    <name evidence="8" type="ORF">BaRGS_00025833</name>
</gene>
<dbReference type="GO" id="GO:0016020">
    <property type="term" value="C:membrane"/>
    <property type="evidence" value="ECO:0007669"/>
    <property type="project" value="UniProtKB-SubCell"/>
</dbReference>
<evidence type="ECO:0000256" key="3">
    <source>
        <dbReference type="ARBA" id="ARBA00022692"/>
    </source>
</evidence>
<feature type="transmembrane region" description="Helical" evidence="6">
    <location>
        <begin position="87"/>
        <end position="106"/>
    </location>
</feature>
<organism evidence="8 9">
    <name type="scientific">Batillaria attramentaria</name>
    <dbReference type="NCBI Taxonomy" id="370345"/>
    <lineage>
        <taxon>Eukaryota</taxon>
        <taxon>Metazoa</taxon>
        <taxon>Spiralia</taxon>
        <taxon>Lophotrochozoa</taxon>
        <taxon>Mollusca</taxon>
        <taxon>Gastropoda</taxon>
        <taxon>Caenogastropoda</taxon>
        <taxon>Sorbeoconcha</taxon>
        <taxon>Cerithioidea</taxon>
        <taxon>Batillariidae</taxon>
        <taxon>Batillaria</taxon>
    </lineage>
</organism>
<dbReference type="Pfam" id="PF12832">
    <property type="entry name" value="MFS_1_like"/>
    <property type="match status" value="1"/>
</dbReference>